<evidence type="ECO:0000259" key="4">
    <source>
        <dbReference type="PROSITE" id="PS50102"/>
    </source>
</evidence>
<feature type="region of interest" description="Disordered" evidence="3">
    <location>
        <begin position="285"/>
        <end position="383"/>
    </location>
</feature>
<dbReference type="CDD" id="cd12400">
    <property type="entry name" value="RRM_Nop6"/>
    <property type="match status" value="1"/>
</dbReference>
<sequence>MSRTKGKKPDSERRKKEKKAALVANGSPSPAESPPEVAQDAKDKKRKRKREEAGDDVKSSKKSKKSKKTEDADTPMEDAPTPVEPTDAKSKKSKKSKKRKAAGAEDDEATETAKLEEPIKDTTLDADFIALDDETGAKPSKKTTKDKKKKKDKKSAKEAAPDAKAEEDYSTKEAKEATVEASEDAPAAEADGEAEANGTEGPKGRFIVFVGNLPFSVTKEQLENHFEKVAPTAVRLSTEKKTGKPRGFAFIEFDRFDRMETCLKKYQHSVFPDAKRKEGRKINIELTAGGGGNTEARKEKIQVKNVKLQDERQRDREKRDELEAKQQQRKERKEKKQRKGKEGQKEDANGSSDTPDSGIHPARLAMLSKPPVLSDWQPTRKRF</sequence>
<organism evidence="5 6">
    <name type="scientific">Lophiotrema nucula</name>
    <dbReference type="NCBI Taxonomy" id="690887"/>
    <lineage>
        <taxon>Eukaryota</taxon>
        <taxon>Fungi</taxon>
        <taxon>Dikarya</taxon>
        <taxon>Ascomycota</taxon>
        <taxon>Pezizomycotina</taxon>
        <taxon>Dothideomycetes</taxon>
        <taxon>Pleosporomycetidae</taxon>
        <taxon>Pleosporales</taxon>
        <taxon>Lophiotremataceae</taxon>
        <taxon>Lophiotrema</taxon>
    </lineage>
</organism>
<dbReference type="InterPro" id="IPR000504">
    <property type="entry name" value="RRM_dom"/>
</dbReference>
<dbReference type="InterPro" id="IPR052462">
    <property type="entry name" value="SLIRP/GR-RBP-like"/>
</dbReference>
<feature type="compositionally biased region" description="Basic and acidic residues" evidence="3">
    <location>
        <begin position="155"/>
        <end position="178"/>
    </location>
</feature>
<feature type="compositionally biased region" description="Basic and acidic residues" evidence="3">
    <location>
        <begin position="50"/>
        <end position="59"/>
    </location>
</feature>
<accession>A0A6A5YVH7</accession>
<dbReference type="SUPFAM" id="SSF54928">
    <property type="entry name" value="RNA-binding domain, RBD"/>
    <property type="match status" value="1"/>
</dbReference>
<evidence type="ECO:0000256" key="1">
    <source>
        <dbReference type="ARBA" id="ARBA00022884"/>
    </source>
</evidence>
<reference evidence="5" key="1">
    <citation type="journal article" date="2020" name="Stud. Mycol.">
        <title>101 Dothideomycetes genomes: a test case for predicting lifestyles and emergence of pathogens.</title>
        <authorList>
            <person name="Haridas S."/>
            <person name="Albert R."/>
            <person name="Binder M."/>
            <person name="Bloem J."/>
            <person name="Labutti K."/>
            <person name="Salamov A."/>
            <person name="Andreopoulos B."/>
            <person name="Baker S."/>
            <person name="Barry K."/>
            <person name="Bills G."/>
            <person name="Bluhm B."/>
            <person name="Cannon C."/>
            <person name="Castanera R."/>
            <person name="Culley D."/>
            <person name="Daum C."/>
            <person name="Ezra D."/>
            <person name="Gonzalez J."/>
            <person name="Henrissat B."/>
            <person name="Kuo A."/>
            <person name="Liang C."/>
            <person name="Lipzen A."/>
            <person name="Lutzoni F."/>
            <person name="Magnuson J."/>
            <person name="Mondo S."/>
            <person name="Nolan M."/>
            <person name="Ohm R."/>
            <person name="Pangilinan J."/>
            <person name="Park H.-J."/>
            <person name="Ramirez L."/>
            <person name="Alfaro M."/>
            <person name="Sun H."/>
            <person name="Tritt A."/>
            <person name="Yoshinaga Y."/>
            <person name="Zwiers L.-H."/>
            <person name="Turgeon B."/>
            <person name="Goodwin S."/>
            <person name="Spatafora J."/>
            <person name="Crous P."/>
            <person name="Grigoriev I."/>
        </authorList>
    </citation>
    <scope>NUCLEOTIDE SEQUENCE</scope>
    <source>
        <strain evidence="5">CBS 627.86</strain>
    </source>
</reference>
<keyword evidence="1 2" id="KW-0694">RNA-binding</keyword>
<dbReference type="AlphaFoldDB" id="A0A6A5YVH7"/>
<dbReference type="Pfam" id="PF00076">
    <property type="entry name" value="RRM_1"/>
    <property type="match status" value="1"/>
</dbReference>
<feature type="compositionally biased region" description="Basic residues" evidence="3">
    <location>
        <begin position="91"/>
        <end position="101"/>
    </location>
</feature>
<feature type="compositionally biased region" description="Basic residues" evidence="3">
    <location>
        <begin position="139"/>
        <end position="154"/>
    </location>
</feature>
<dbReference type="InterPro" id="IPR035979">
    <property type="entry name" value="RBD_domain_sf"/>
</dbReference>
<feature type="region of interest" description="Disordered" evidence="3">
    <location>
        <begin position="1"/>
        <end position="203"/>
    </location>
</feature>
<feature type="compositionally biased region" description="Basic and acidic residues" evidence="3">
    <location>
        <begin position="111"/>
        <end position="123"/>
    </location>
</feature>
<dbReference type="GO" id="GO:0003723">
    <property type="term" value="F:RNA binding"/>
    <property type="evidence" value="ECO:0007669"/>
    <property type="project" value="UniProtKB-UniRule"/>
</dbReference>
<dbReference type="FunFam" id="3.30.70.330:FF:000376">
    <property type="entry name" value="Putative RNA binding protein"/>
    <property type="match status" value="1"/>
</dbReference>
<name>A0A6A5YVH7_9PLEO</name>
<dbReference type="InterPro" id="IPR012677">
    <property type="entry name" value="Nucleotide-bd_a/b_plait_sf"/>
</dbReference>
<evidence type="ECO:0000256" key="2">
    <source>
        <dbReference type="PROSITE-ProRule" id="PRU00176"/>
    </source>
</evidence>
<dbReference type="PROSITE" id="PS50102">
    <property type="entry name" value="RRM"/>
    <property type="match status" value="1"/>
</dbReference>
<protein>
    <recommendedName>
        <fullName evidence="4">RRM domain-containing protein</fullName>
    </recommendedName>
</protein>
<proteinExistence type="predicted"/>
<evidence type="ECO:0000256" key="3">
    <source>
        <dbReference type="SAM" id="MobiDB-lite"/>
    </source>
</evidence>
<dbReference type="OrthoDB" id="167718at2759"/>
<dbReference type="EMBL" id="ML977339">
    <property type="protein sequence ID" value="KAF2110088.1"/>
    <property type="molecule type" value="Genomic_DNA"/>
</dbReference>
<gene>
    <name evidence="5" type="ORF">BDV96DRAFT_584340</name>
</gene>
<dbReference type="PANTHER" id="PTHR48027">
    <property type="entry name" value="HETEROGENEOUS NUCLEAR RIBONUCLEOPROTEIN 87F-RELATED"/>
    <property type="match status" value="1"/>
</dbReference>
<keyword evidence="6" id="KW-1185">Reference proteome</keyword>
<dbReference type="SMART" id="SM00360">
    <property type="entry name" value="RRM"/>
    <property type="match status" value="1"/>
</dbReference>
<evidence type="ECO:0000313" key="5">
    <source>
        <dbReference type="EMBL" id="KAF2110088.1"/>
    </source>
</evidence>
<feature type="compositionally biased region" description="Low complexity" evidence="3">
    <location>
        <begin position="27"/>
        <end position="36"/>
    </location>
</feature>
<feature type="domain" description="RRM" evidence="4">
    <location>
        <begin position="206"/>
        <end position="289"/>
    </location>
</feature>
<feature type="compositionally biased region" description="Basic and acidic residues" evidence="3">
    <location>
        <begin position="295"/>
        <end position="331"/>
    </location>
</feature>
<dbReference type="Proteomes" id="UP000799770">
    <property type="component" value="Unassembled WGS sequence"/>
</dbReference>
<dbReference type="Gene3D" id="3.30.70.330">
    <property type="match status" value="1"/>
</dbReference>
<evidence type="ECO:0000313" key="6">
    <source>
        <dbReference type="Proteomes" id="UP000799770"/>
    </source>
</evidence>
<dbReference type="InterPro" id="IPR034228">
    <property type="entry name" value="Nop6_RRM"/>
</dbReference>